<dbReference type="CDD" id="cd00110">
    <property type="entry name" value="LamG"/>
    <property type="match status" value="1"/>
</dbReference>
<dbReference type="Gene3D" id="2.60.120.200">
    <property type="match status" value="1"/>
</dbReference>
<sequence>MTVVLKANDSNGLIFYNGQKTDGKGDFISLSLNDGVLEFRYDLGKGPATIRSKEAIQLNVWTTVNLERSNRKGEITVNKKDSVRGEAPNLHMDLNLKESLFVGGAPDYSRLARVAALTDGFKGTIQEVSVERDAHRHAGGRVYPRCALFRVLTVMENLEKSWHFKMVISRPGKVMEKT</sequence>
<accession>A0A4Z2EJU4</accession>
<evidence type="ECO:0000313" key="4">
    <source>
        <dbReference type="Proteomes" id="UP000314294"/>
    </source>
</evidence>
<dbReference type="SUPFAM" id="SSF49899">
    <property type="entry name" value="Concanavalin A-like lectins/glucanases"/>
    <property type="match status" value="1"/>
</dbReference>
<dbReference type="OrthoDB" id="5983569at2759"/>
<dbReference type="Proteomes" id="UP000314294">
    <property type="component" value="Unassembled WGS sequence"/>
</dbReference>
<dbReference type="InterPro" id="IPR050372">
    <property type="entry name" value="Neurexin-related_CASP"/>
</dbReference>
<dbReference type="SMART" id="SM00282">
    <property type="entry name" value="LamG"/>
    <property type="match status" value="1"/>
</dbReference>
<dbReference type="Pfam" id="PF00054">
    <property type="entry name" value="Laminin_G_1"/>
    <property type="match status" value="1"/>
</dbReference>
<evidence type="ECO:0000259" key="2">
    <source>
        <dbReference type="PROSITE" id="PS50025"/>
    </source>
</evidence>
<dbReference type="PANTHER" id="PTHR15036:SF83">
    <property type="entry name" value="AGRIN"/>
    <property type="match status" value="1"/>
</dbReference>
<dbReference type="AlphaFoldDB" id="A0A4Z2EJU4"/>
<evidence type="ECO:0000313" key="3">
    <source>
        <dbReference type="EMBL" id="TNN29093.1"/>
    </source>
</evidence>
<dbReference type="InterPro" id="IPR013320">
    <property type="entry name" value="ConA-like_dom_sf"/>
</dbReference>
<comment type="caution">
    <text evidence="1">Lacks conserved residue(s) required for the propagation of feature annotation.</text>
</comment>
<feature type="domain" description="Laminin G" evidence="2">
    <location>
        <begin position="1"/>
        <end position="146"/>
    </location>
</feature>
<dbReference type="PROSITE" id="PS50025">
    <property type="entry name" value="LAM_G_DOMAIN"/>
    <property type="match status" value="1"/>
</dbReference>
<reference evidence="3 4" key="1">
    <citation type="submission" date="2019-03" db="EMBL/GenBank/DDBJ databases">
        <title>First draft genome of Liparis tanakae, snailfish: a comprehensive survey of snailfish specific genes.</title>
        <authorList>
            <person name="Kim W."/>
            <person name="Song I."/>
            <person name="Jeong J.-H."/>
            <person name="Kim D."/>
            <person name="Kim S."/>
            <person name="Ryu S."/>
            <person name="Song J.Y."/>
            <person name="Lee S.K."/>
        </authorList>
    </citation>
    <scope>NUCLEOTIDE SEQUENCE [LARGE SCALE GENOMIC DNA]</scope>
    <source>
        <tissue evidence="3">Muscle</tissue>
    </source>
</reference>
<keyword evidence="4" id="KW-1185">Reference proteome</keyword>
<evidence type="ECO:0000256" key="1">
    <source>
        <dbReference type="PROSITE-ProRule" id="PRU00122"/>
    </source>
</evidence>
<comment type="caution">
    <text evidence="3">The sequence shown here is derived from an EMBL/GenBank/DDBJ whole genome shotgun (WGS) entry which is preliminary data.</text>
</comment>
<dbReference type="PANTHER" id="PTHR15036">
    <property type="entry name" value="PIKACHURIN-LIKE PROTEIN"/>
    <property type="match status" value="1"/>
</dbReference>
<protein>
    <submittedName>
        <fullName evidence="3">Agrin</fullName>
    </submittedName>
</protein>
<name>A0A4Z2EJU4_9TELE</name>
<dbReference type="InterPro" id="IPR001791">
    <property type="entry name" value="Laminin_G"/>
</dbReference>
<dbReference type="EMBL" id="SRLO01006069">
    <property type="protein sequence ID" value="TNN29093.1"/>
    <property type="molecule type" value="Genomic_DNA"/>
</dbReference>
<gene>
    <name evidence="3" type="primary">AGRN_0</name>
    <name evidence="3" type="ORF">EYF80_060759</name>
</gene>
<organism evidence="3 4">
    <name type="scientific">Liparis tanakae</name>
    <name type="common">Tanaka's snailfish</name>
    <dbReference type="NCBI Taxonomy" id="230148"/>
    <lineage>
        <taxon>Eukaryota</taxon>
        <taxon>Metazoa</taxon>
        <taxon>Chordata</taxon>
        <taxon>Craniata</taxon>
        <taxon>Vertebrata</taxon>
        <taxon>Euteleostomi</taxon>
        <taxon>Actinopterygii</taxon>
        <taxon>Neopterygii</taxon>
        <taxon>Teleostei</taxon>
        <taxon>Neoteleostei</taxon>
        <taxon>Acanthomorphata</taxon>
        <taxon>Eupercaria</taxon>
        <taxon>Perciformes</taxon>
        <taxon>Cottioidei</taxon>
        <taxon>Cottales</taxon>
        <taxon>Liparidae</taxon>
        <taxon>Liparis</taxon>
    </lineage>
</organism>
<proteinExistence type="predicted"/>